<feature type="domain" description="Carrier" evidence="1">
    <location>
        <begin position="1"/>
        <end position="79"/>
    </location>
</feature>
<evidence type="ECO:0000313" key="2">
    <source>
        <dbReference type="EMBL" id="MBV6321872.1"/>
    </source>
</evidence>
<dbReference type="EMBL" id="JALJZU010000001">
    <property type="protein sequence ID" value="MCP2007134.1"/>
    <property type="molecule type" value="Genomic_DNA"/>
</dbReference>
<comment type="caution">
    <text evidence="2">The sequence shown here is derived from an EMBL/GenBank/DDBJ whole genome shotgun (WGS) entry which is preliminary data.</text>
</comment>
<dbReference type="PROSITE" id="PS50075">
    <property type="entry name" value="CARRIER"/>
    <property type="match status" value="1"/>
</dbReference>
<dbReference type="EMBL" id="JAHTGR010000006">
    <property type="protein sequence ID" value="MBV6321872.1"/>
    <property type="molecule type" value="Genomic_DNA"/>
</dbReference>
<sequence>MPVIDQVCQTLRATLGLAKIQLNQDTLLLGSVPELDSMAVVNLIVALEQQFGITVDDDEINARHFATVGTLSAFVQGKLA</sequence>
<evidence type="ECO:0000313" key="5">
    <source>
        <dbReference type="Proteomes" id="UP001162889"/>
    </source>
</evidence>
<organism evidence="2 4">
    <name type="scientific">Duganella violaceipulchra</name>
    <dbReference type="NCBI Taxonomy" id="2849652"/>
    <lineage>
        <taxon>Bacteria</taxon>
        <taxon>Pseudomonadati</taxon>
        <taxon>Pseudomonadota</taxon>
        <taxon>Betaproteobacteria</taxon>
        <taxon>Burkholderiales</taxon>
        <taxon>Oxalobacteraceae</taxon>
        <taxon>Telluria group</taxon>
        <taxon>Duganella</taxon>
    </lineage>
</organism>
<evidence type="ECO:0000259" key="1">
    <source>
        <dbReference type="PROSITE" id="PS50075"/>
    </source>
</evidence>
<dbReference type="RefSeq" id="WP_217942662.1">
    <property type="nucleotide sequence ID" value="NZ_JAHTGR010000006.1"/>
</dbReference>
<evidence type="ECO:0000313" key="4">
    <source>
        <dbReference type="Proteomes" id="UP001155901"/>
    </source>
</evidence>
<keyword evidence="5" id="KW-1185">Reference proteome</keyword>
<dbReference type="Proteomes" id="UP001155901">
    <property type="component" value="Unassembled WGS sequence"/>
</dbReference>
<reference evidence="2" key="1">
    <citation type="submission" date="2021-07" db="EMBL/GenBank/DDBJ databases">
        <title>Characterization of violacein-producing bacteria and related species.</title>
        <authorList>
            <person name="Wilson H.S."/>
            <person name="De Leon M.E."/>
        </authorList>
    </citation>
    <scope>NUCLEOTIDE SEQUENCE</scope>
    <source>
        <strain evidence="2">HSC-15S17</strain>
    </source>
</reference>
<dbReference type="InterPro" id="IPR009081">
    <property type="entry name" value="PP-bd_ACP"/>
</dbReference>
<gene>
    <name evidence="2" type="ORF">KVP70_13060</name>
    <name evidence="3" type="ORF">L1274_000822</name>
</gene>
<proteinExistence type="predicted"/>
<accession>A0AA41HBL0</accession>
<protein>
    <submittedName>
        <fullName evidence="2">Acyl carrier protein</fullName>
    </submittedName>
</protein>
<dbReference type="AlphaFoldDB" id="A0AA41HBL0"/>
<name>A0AA41HBL0_9BURK</name>
<evidence type="ECO:0000313" key="3">
    <source>
        <dbReference type="EMBL" id="MCP2007134.1"/>
    </source>
</evidence>
<dbReference type="Proteomes" id="UP001162889">
    <property type="component" value="Unassembled WGS sequence"/>
</dbReference>
<reference evidence="3" key="2">
    <citation type="submission" date="2022-03" db="EMBL/GenBank/DDBJ databases">
        <title>Genome Encyclopedia of Bacteria and Archaea VI: Functional Genomics of Type Strains.</title>
        <authorList>
            <person name="Whitman W."/>
        </authorList>
    </citation>
    <scope>NUCLEOTIDE SEQUENCE</scope>
    <source>
        <strain evidence="3">HSC-15S17</strain>
    </source>
</reference>
<dbReference type="Pfam" id="PF00550">
    <property type="entry name" value="PP-binding"/>
    <property type="match status" value="1"/>
</dbReference>